<proteinExistence type="predicted"/>
<evidence type="ECO:0000313" key="1">
    <source>
        <dbReference type="EMBL" id="SNS04719.1"/>
    </source>
</evidence>
<protein>
    <submittedName>
        <fullName evidence="1">SpoIIAA-like</fullName>
    </submittedName>
</protein>
<dbReference type="InterPro" id="IPR038396">
    <property type="entry name" value="SpoIIAA-like_sf"/>
</dbReference>
<keyword evidence="2" id="KW-1185">Reference proteome</keyword>
<dbReference type="Gene3D" id="3.40.50.10600">
    <property type="entry name" value="SpoIIaa-like domains"/>
    <property type="match status" value="1"/>
</dbReference>
<dbReference type="EMBL" id="FZOQ01000001">
    <property type="protein sequence ID" value="SNS04719.1"/>
    <property type="molecule type" value="Genomic_DNA"/>
</dbReference>
<dbReference type="SUPFAM" id="SSF52091">
    <property type="entry name" value="SpoIIaa-like"/>
    <property type="match status" value="1"/>
</dbReference>
<accession>A0A239BAL3</accession>
<dbReference type="InterPro" id="IPR036513">
    <property type="entry name" value="STAS_dom_sf"/>
</dbReference>
<dbReference type="Proteomes" id="UP000198432">
    <property type="component" value="Unassembled WGS sequence"/>
</dbReference>
<reference evidence="2" key="1">
    <citation type="submission" date="2017-06" db="EMBL/GenBank/DDBJ databases">
        <authorList>
            <person name="Varghese N."/>
            <person name="Submissions S."/>
        </authorList>
    </citation>
    <scope>NUCLEOTIDE SEQUENCE [LARGE SCALE GENOMIC DNA]</scope>
    <source>
        <strain evidence="2">NKM1</strain>
    </source>
</reference>
<dbReference type="InterPro" id="IPR021866">
    <property type="entry name" value="SpoIIAA-like"/>
</dbReference>
<sequence>MANKTKVIPLPAMIQVLEESKEDIVAFRISGKVDKNDYQVMLPVLEEKIRQHGKVRVYAEMQDVEEYSLEALWDEIRYDISHATDFSRVAIVGGRRWTNWLTNLAKPFTSAEVKYYDFSDRSKAWSWIHEGAPLPGDRGQNPQHPS</sequence>
<dbReference type="AlphaFoldDB" id="A0A239BAL3"/>
<organism evidence="1 2">
    <name type="scientific">Pontibacter ummariensis</name>
    <dbReference type="NCBI Taxonomy" id="1610492"/>
    <lineage>
        <taxon>Bacteria</taxon>
        <taxon>Pseudomonadati</taxon>
        <taxon>Bacteroidota</taxon>
        <taxon>Cytophagia</taxon>
        <taxon>Cytophagales</taxon>
        <taxon>Hymenobacteraceae</taxon>
        <taxon>Pontibacter</taxon>
    </lineage>
</organism>
<evidence type="ECO:0000313" key="2">
    <source>
        <dbReference type="Proteomes" id="UP000198432"/>
    </source>
</evidence>
<dbReference type="Pfam" id="PF11964">
    <property type="entry name" value="SpoIIAA-like"/>
    <property type="match status" value="1"/>
</dbReference>
<name>A0A239BAL3_9BACT</name>
<gene>
    <name evidence="1" type="ORF">SAMN06296052_101258</name>
</gene>